<name>A0A6J5NI25_9CAUD</name>
<accession>A0A6J5NI25</accession>
<evidence type="ECO:0000313" key="1">
    <source>
        <dbReference type="EMBL" id="CAB4159430.1"/>
    </source>
</evidence>
<dbReference type="EMBL" id="LR796670">
    <property type="protein sequence ID" value="CAB4159430.1"/>
    <property type="molecule type" value="Genomic_DNA"/>
</dbReference>
<gene>
    <name evidence="1" type="ORF">UFOVP699_166</name>
</gene>
<proteinExistence type="predicted"/>
<organism evidence="1">
    <name type="scientific">uncultured Caudovirales phage</name>
    <dbReference type="NCBI Taxonomy" id="2100421"/>
    <lineage>
        <taxon>Viruses</taxon>
        <taxon>Duplodnaviria</taxon>
        <taxon>Heunggongvirae</taxon>
        <taxon>Uroviricota</taxon>
        <taxon>Caudoviricetes</taxon>
        <taxon>Peduoviridae</taxon>
        <taxon>Maltschvirus</taxon>
        <taxon>Maltschvirus maltsch</taxon>
    </lineage>
</organism>
<sequence>MSKRRALGFKPLACKGCGEIVQKVDLNADAITCSSCVQKELNGGFSMTEEEYWDAVKAGKLISCKSEEEE</sequence>
<reference evidence="1" key="1">
    <citation type="submission" date="2020-04" db="EMBL/GenBank/DDBJ databases">
        <authorList>
            <person name="Chiriac C."/>
            <person name="Salcher M."/>
            <person name="Ghai R."/>
            <person name="Kavagutti S V."/>
        </authorList>
    </citation>
    <scope>NUCLEOTIDE SEQUENCE</scope>
</reference>
<protein>
    <submittedName>
        <fullName evidence="1">Uncharacterized protein</fullName>
    </submittedName>
</protein>